<keyword evidence="5 8" id="KW-0648">Protein biosynthesis</keyword>
<dbReference type="InterPro" id="IPR041872">
    <property type="entry name" value="Anticodon_Met"/>
</dbReference>
<evidence type="ECO:0000259" key="10">
    <source>
        <dbReference type="Pfam" id="PF09334"/>
    </source>
</evidence>
<dbReference type="InterPro" id="IPR014758">
    <property type="entry name" value="Met-tRNA_synth"/>
</dbReference>
<dbReference type="InterPro" id="IPR015413">
    <property type="entry name" value="Methionyl/Leucyl_tRNA_Synth"/>
</dbReference>
<reference evidence="12 13" key="1">
    <citation type="submission" date="2018-07" db="EMBL/GenBank/DDBJ databases">
        <title>The complete nuclear genome of the prasinophyte Chloropicon primus (CCMP1205).</title>
        <authorList>
            <person name="Pombert J.-F."/>
            <person name="Otis C."/>
            <person name="Turmel M."/>
            <person name="Lemieux C."/>
        </authorList>
    </citation>
    <scope>NUCLEOTIDE SEQUENCE [LARGE SCALE GENOMIC DNA]</scope>
    <source>
        <strain evidence="12 13">CCMP1205</strain>
    </source>
</reference>
<comment type="similarity">
    <text evidence="8">Belongs to the class-I aminoacyl-tRNA synthetase family.</text>
</comment>
<feature type="domain" description="Methionyl-tRNA synthetase anticodon-binding" evidence="11">
    <location>
        <begin position="521"/>
        <end position="645"/>
    </location>
</feature>
<accession>A0A5B8MK24</accession>
<evidence type="ECO:0000256" key="1">
    <source>
        <dbReference type="ARBA" id="ARBA00012838"/>
    </source>
</evidence>
<name>A0A5B8MK24_9CHLO</name>
<dbReference type="GO" id="GO:0005524">
    <property type="term" value="F:ATP binding"/>
    <property type="evidence" value="ECO:0007669"/>
    <property type="project" value="UniProtKB-KW"/>
</dbReference>
<evidence type="ECO:0000259" key="11">
    <source>
        <dbReference type="Pfam" id="PF19303"/>
    </source>
</evidence>
<dbReference type="CDD" id="cd00814">
    <property type="entry name" value="MetRS_core"/>
    <property type="match status" value="1"/>
</dbReference>
<keyword evidence="4 8" id="KW-0067">ATP-binding</keyword>
<sequence>MRANCGRSGHSVKLASSSLRTHGYGSVAVNRKVGENRAGKEVFFSSWRKQQPVLWRASAARSGSDVASISRSGWYGRDCGSQSSASGSASFGLCGGGRVARGCCSGQNTLRCLCSATTTADQGGQETFTVTTPLYYANASPHMGSAYPTMAADALARYHRLRGRNVRFVTGTDEHGEKIALSAEGRGLSPDEHVEKISNEFRELWTRLDIQYDSYVRTTQDSHKELVSRAIERVWEKGDIYKSRYEGHYCIGCEEYKADSDLLEGNVCPIHQTECVVKDEENYFFRLSKYQKDLEELFENNPEFVMPEARRNEVVGWVKSGLKDFSISRGAVEWGIKFPTDPSQTVYVWFDALFGYVSALLGASEEGGPAETDAREATKSGWPADVHIIGKDILRFHAVYWPAMLMAADMPLPKQVFGHGFLTKDGLKMGKSLGNVLEPTALVSEYGSDAVRYYFLKEINFGQDGNFEEERFVNIVNANLANDIGNCLNRTLTLLKKNCASALPLDSASVPVDHPVREVCERQIPLVPNRYESLDFAQASEAILAISGRSNQYLEESAPWTLFKSEEKEDRAKAEETLVSIMEALRIVAIAISPITPRLSGKIYTQLGLGEFDPENVSWEDTAWGGLRSGQKIAKPKPVFARLEMKTEEVLA</sequence>
<evidence type="ECO:0000256" key="8">
    <source>
        <dbReference type="RuleBase" id="RU363039"/>
    </source>
</evidence>
<dbReference type="GO" id="GO:0006431">
    <property type="term" value="P:methionyl-tRNA aminoacylation"/>
    <property type="evidence" value="ECO:0007669"/>
    <property type="project" value="InterPro"/>
</dbReference>
<evidence type="ECO:0000256" key="7">
    <source>
        <dbReference type="ARBA" id="ARBA00047364"/>
    </source>
</evidence>
<comment type="catalytic activity">
    <reaction evidence="7">
        <text>tRNA(Met) + L-methionine + ATP = L-methionyl-tRNA(Met) + AMP + diphosphate</text>
        <dbReference type="Rhea" id="RHEA:13481"/>
        <dbReference type="Rhea" id="RHEA-COMP:9667"/>
        <dbReference type="Rhea" id="RHEA-COMP:9698"/>
        <dbReference type="ChEBI" id="CHEBI:30616"/>
        <dbReference type="ChEBI" id="CHEBI:33019"/>
        <dbReference type="ChEBI" id="CHEBI:57844"/>
        <dbReference type="ChEBI" id="CHEBI:78442"/>
        <dbReference type="ChEBI" id="CHEBI:78530"/>
        <dbReference type="ChEBI" id="CHEBI:456215"/>
        <dbReference type="EC" id="6.1.1.10"/>
    </reaction>
</comment>
<dbReference type="NCBIfam" id="NF008900">
    <property type="entry name" value="PRK12267.1"/>
    <property type="match status" value="1"/>
</dbReference>
<proteinExistence type="inferred from homology"/>
<dbReference type="STRING" id="1764295.A0A5B8MK24"/>
<evidence type="ECO:0000256" key="5">
    <source>
        <dbReference type="ARBA" id="ARBA00022917"/>
    </source>
</evidence>
<feature type="domain" description="Aminoacyl-tRNA synthetase class Ia" evidence="9">
    <location>
        <begin position="120"/>
        <end position="179"/>
    </location>
</feature>
<dbReference type="OrthoDB" id="24670at2759"/>
<dbReference type="NCBIfam" id="TIGR00398">
    <property type="entry name" value="metG"/>
    <property type="match status" value="1"/>
</dbReference>
<dbReference type="Pfam" id="PF09334">
    <property type="entry name" value="tRNA-synt_1g"/>
    <property type="match status" value="1"/>
</dbReference>
<dbReference type="AlphaFoldDB" id="A0A5B8MK24"/>
<dbReference type="GO" id="GO:0009570">
    <property type="term" value="C:chloroplast stroma"/>
    <property type="evidence" value="ECO:0007669"/>
    <property type="project" value="TreeGrafter"/>
</dbReference>
<dbReference type="Proteomes" id="UP000316726">
    <property type="component" value="Chromosome 4"/>
</dbReference>
<organism evidence="12 13">
    <name type="scientific">Chloropicon primus</name>
    <dbReference type="NCBI Taxonomy" id="1764295"/>
    <lineage>
        <taxon>Eukaryota</taxon>
        <taxon>Viridiplantae</taxon>
        <taxon>Chlorophyta</taxon>
        <taxon>Chloropicophyceae</taxon>
        <taxon>Chloropicales</taxon>
        <taxon>Chloropicaceae</taxon>
        <taxon>Chloropicon</taxon>
    </lineage>
</organism>
<feature type="domain" description="Methionyl/Leucyl tRNA synthetase" evidence="10">
    <location>
        <begin position="262"/>
        <end position="492"/>
    </location>
</feature>
<dbReference type="EMBL" id="CP031037">
    <property type="protein sequence ID" value="QDZ20826.1"/>
    <property type="molecule type" value="Genomic_DNA"/>
</dbReference>
<evidence type="ECO:0000313" key="13">
    <source>
        <dbReference type="Proteomes" id="UP000316726"/>
    </source>
</evidence>
<dbReference type="PANTHER" id="PTHR43326">
    <property type="entry name" value="METHIONYL-TRNA SYNTHETASE"/>
    <property type="match status" value="1"/>
</dbReference>
<evidence type="ECO:0000256" key="2">
    <source>
        <dbReference type="ARBA" id="ARBA00022598"/>
    </source>
</evidence>
<evidence type="ECO:0000259" key="9">
    <source>
        <dbReference type="Pfam" id="PF00133"/>
    </source>
</evidence>
<dbReference type="EC" id="6.1.1.10" evidence="1"/>
<evidence type="ECO:0000256" key="4">
    <source>
        <dbReference type="ARBA" id="ARBA00022840"/>
    </source>
</evidence>
<dbReference type="PANTHER" id="PTHR43326:SF1">
    <property type="entry name" value="METHIONINE--TRNA LIGASE, MITOCHONDRIAL"/>
    <property type="match status" value="1"/>
</dbReference>
<keyword evidence="3 8" id="KW-0547">Nucleotide-binding</keyword>
<dbReference type="InterPro" id="IPR014729">
    <property type="entry name" value="Rossmann-like_a/b/a_fold"/>
</dbReference>
<dbReference type="Gene3D" id="1.10.730.10">
    <property type="entry name" value="Isoleucyl-tRNA Synthetase, Domain 1"/>
    <property type="match status" value="1"/>
</dbReference>
<dbReference type="CDD" id="cd07957">
    <property type="entry name" value="Anticodon_Ia_Met"/>
    <property type="match status" value="1"/>
</dbReference>
<dbReference type="FunFam" id="2.170.220.10:FF:000001">
    <property type="entry name" value="methionine--tRNA ligase, mitochondrial"/>
    <property type="match status" value="1"/>
</dbReference>
<evidence type="ECO:0000256" key="3">
    <source>
        <dbReference type="ARBA" id="ARBA00022741"/>
    </source>
</evidence>
<dbReference type="InterPro" id="IPR023457">
    <property type="entry name" value="Met-tRNA_synth_2"/>
</dbReference>
<dbReference type="SUPFAM" id="SSF52374">
    <property type="entry name" value="Nucleotidylyl transferase"/>
    <property type="match status" value="1"/>
</dbReference>
<dbReference type="Pfam" id="PF19303">
    <property type="entry name" value="Anticodon_3"/>
    <property type="match status" value="1"/>
</dbReference>
<dbReference type="Gene3D" id="2.170.220.10">
    <property type="match status" value="1"/>
</dbReference>
<dbReference type="InterPro" id="IPR009080">
    <property type="entry name" value="tRNAsynth_Ia_anticodon-bd"/>
</dbReference>
<dbReference type="InterPro" id="IPR002300">
    <property type="entry name" value="aa-tRNA-synth_Ia"/>
</dbReference>
<gene>
    <name evidence="12" type="ORF">A3770_04p33440</name>
</gene>
<dbReference type="GO" id="GO:0004825">
    <property type="term" value="F:methionine-tRNA ligase activity"/>
    <property type="evidence" value="ECO:0007669"/>
    <property type="project" value="UniProtKB-EC"/>
</dbReference>
<keyword evidence="6 8" id="KW-0030">Aminoacyl-tRNA synthetase</keyword>
<keyword evidence="2 8" id="KW-0436">Ligase</keyword>
<dbReference type="GO" id="GO:0005739">
    <property type="term" value="C:mitochondrion"/>
    <property type="evidence" value="ECO:0007669"/>
    <property type="project" value="TreeGrafter"/>
</dbReference>
<dbReference type="HAMAP" id="MF_01228">
    <property type="entry name" value="Met_tRNA_synth_type2"/>
    <property type="match status" value="1"/>
</dbReference>
<dbReference type="Pfam" id="PF00133">
    <property type="entry name" value="tRNA-synt_1"/>
    <property type="match status" value="1"/>
</dbReference>
<dbReference type="InterPro" id="IPR033911">
    <property type="entry name" value="MetRS_core"/>
</dbReference>
<evidence type="ECO:0000256" key="6">
    <source>
        <dbReference type="ARBA" id="ARBA00023146"/>
    </source>
</evidence>
<dbReference type="SUPFAM" id="SSF47323">
    <property type="entry name" value="Anticodon-binding domain of a subclass of class I aminoacyl-tRNA synthetases"/>
    <property type="match status" value="1"/>
</dbReference>
<dbReference type="Gene3D" id="3.40.50.620">
    <property type="entry name" value="HUPs"/>
    <property type="match status" value="1"/>
</dbReference>
<protein>
    <recommendedName>
        <fullName evidence="1">methionine--tRNA ligase</fullName>
        <ecNumber evidence="1">6.1.1.10</ecNumber>
    </recommendedName>
</protein>
<evidence type="ECO:0000313" key="12">
    <source>
        <dbReference type="EMBL" id="QDZ20826.1"/>
    </source>
</evidence>
<dbReference type="PRINTS" id="PR01041">
    <property type="entry name" value="TRNASYNTHMET"/>
</dbReference>
<keyword evidence="13" id="KW-1185">Reference proteome</keyword>